<keyword evidence="1" id="KW-0472">Membrane</keyword>
<dbReference type="AlphaFoldDB" id="A0A067N690"/>
<organism evidence="2 3">
    <name type="scientific">Botryobasidium botryosum (strain FD-172 SS1)</name>
    <dbReference type="NCBI Taxonomy" id="930990"/>
    <lineage>
        <taxon>Eukaryota</taxon>
        <taxon>Fungi</taxon>
        <taxon>Dikarya</taxon>
        <taxon>Basidiomycota</taxon>
        <taxon>Agaricomycotina</taxon>
        <taxon>Agaricomycetes</taxon>
        <taxon>Cantharellales</taxon>
        <taxon>Botryobasidiaceae</taxon>
        <taxon>Botryobasidium</taxon>
    </lineage>
</organism>
<evidence type="ECO:0000313" key="2">
    <source>
        <dbReference type="EMBL" id="KDQ19657.1"/>
    </source>
</evidence>
<keyword evidence="1" id="KW-0812">Transmembrane</keyword>
<protein>
    <submittedName>
        <fullName evidence="2">Uncharacterized protein</fullName>
    </submittedName>
</protein>
<dbReference type="HOGENOM" id="CLU_1686282_0_0_1"/>
<evidence type="ECO:0000256" key="1">
    <source>
        <dbReference type="SAM" id="Phobius"/>
    </source>
</evidence>
<evidence type="ECO:0000313" key="3">
    <source>
        <dbReference type="Proteomes" id="UP000027195"/>
    </source>
</evidence>
<feature type="transmembrane region" description="Helical" evidence="1">
    <location>
        <begin position="96"/>
        <end position="120"/>
    </location>
</feature>
<dbReference type="EMBL" id="KL198019">
    <property type="protein sequence ID" value="KDQ19657.1"/>
    <property type="molecule type" value="Genomic_DNA"/>
</dbReference>
<dbReference type="InParanoid" id="A0A067N690"/>
<reference evidence="3" key="1">
    <citation type="journal article" date="2014" name="Proc. Natl. Acad. Sci. U.S.A.">
        <title>Extensive sampling of basidiomycete genomes demonstrates inadequacy of the white-rot/brown-rot paradigm for wood decay fungi.</title>
        <authorList>
            <person name="Riley R."/>
            <person name="Salamov A.A."/>
            <person name="Brown D.W."/>
            <person name="Nagy L.G."/>
            <person name="Floudas D."/>
            <person name="Held B.W."/>
            <person name="Levasseur A."/>
            <person name="Lombard V."/>
            <person name="Morin E."/>
            <person name="Otillar R."/>
            <person name="Lindquist E.A."/>
            <person name="Sun H."/>
            <person name="LaButti K.M."/>
            <person name="Schmutz J."/>
            <person name="Jabbour D."/>
            <person name="Luo H."/>
            <person name="Baker S.E."/>
            <person name="Pisabarro A.G."/>
            <person name="Walton J.D."/>
            <person name="Blanchette R.A."/>
            <person name="Henrissat B."/>
            <person name="Martin F."/>
            <person name="Cullen D."/>
            <person name="Hibbett D.S."/>
            <person name="Grigoriev I.V."/>
        </authorList>
    </citation>
    <scope>NUCLEOTIDE SEQUENCE [LARGE SCALE GENOMIC DNA]</scope>
    <source>
        <strain evidence="3">FD-172 SS1</strain>
    </source>
</reference>
<name>A0A067N690_BOTB1</name>
<dbReference type="Proteomes" id="UP000027195">
    <property type="component" value="Unassembled WGS sequence"/>
</dbReference>
<keyword evidence="1" id="KW-1133">Transmembrane helix</keyword>
<keyword evidence="3" id="KW-1185">Reference proteome</keyword>
<proteinExistence type="predicted"/>
<accession>A0A067N690</accession>
<gene>
    <name evidence="2" type="ORF">BOTBODRAFT_445102</name>
</gene>
<sequence length="156" mass="17739">MDSNTDDVLTSAPLTGTDTAKVSHALIPVGKCALIPVLPYSTCDYDLVNWLRNTTKRRSFRVPFRHHFRRPWPGIGRLRVAVGARGPHWATYLDGVYLPMLICSFTEITVSSAVSFIFNYPQKTLMVAMIAASIRSLKHKYVYWLTPYGNGHWRRP</sequence>